<dbReference type="PANTHER" id="PTHR10779">
    <property type="entry name" value="DYNEIN LIGHT CHAIN ROADBLOCK"/>
    <property type="match status" value="1"/>
</dbReference>
<gene>
    <name evidence="4" type="ORF">CROQUDRAFT_667189</name>
</gene>
<protein>
    <recommendedName>
        <fullName evidence="3">Roadblock/LAMTOR2 domain-containing protein</fullName>
    </recommendedName>
</protein>
<evidence type="ECO:0000313" key="4">
    <source>
        <dbReference type="EMBL" id="KAG0152282.1"/>
    </source>
</evidence>
<reference evidence="4" key="1">
    <citation type="submission" date="2013-11" db="EMBL/GenBank/DDBJ databases">
        <title>Genome sequence of the fusiform rust pathogen reveals effectors for host alternation and coevolution with pine.</title>
        <authorList>
            <consortium name="DOE Joint Genome Institute"/>
            <person name="Smith K."/>
            <person name="Pendleton A."/>
            <person name="Kubisiak T."/>
            <person name="Anderson C."/>
            <person name="Salamov A."/>
            <person name="Aerts A."/>
            <person name="Riley R."/>
            <person name="Clum A."/>
            <person name="Lindquist E."/>
            <person name="Ence D."/>
            <person name="Campbell M."/>
            <person name="Kronenberg Z."/>
            <person name="Feau N."/>
            <person name="Dhillon B."/>
            <person name="Hamelin R."/>
            <person name="Burleigh J."/>
            <person name="Smith J."/>
            <person name="Yandell M."/>
            <person name="Nelson C."/>
            <person name="Grigoriev I."/>
            <person name="Davis J."/>
        </authorList>
    </citation>
    <scope>NUCLEOTIDE SEQUENCE</scope>
    <source>
        <strain evidence="4">G11</strain>
    </source>
</reference>
<feature type="region of interest" description="Disordered" evidence="2">
    <location>
        <begin position="1"/>
        <end position="23"/>
    </location>
</feature>
<sequence>MTPSNTPSASLNEHSIKGQAVDEEIASPSAIQSTVTLLPSSTISSASASQPIQSSASITAPPEVEATIQRLSQHKNVRAVIILNKDGVVIRSAGPILQGSDGLVVLRRYASEARKMVEATSKSIEGMEVDDQLRLLRIRTRLHELLITPDPNFILVVVQDPTK</sequence>
<dbReference type="InterPro" id="IPR004942">
    <property type="entry name" value="Roadblock/LAMTOR2_dom"/>
</dbReference>
<feature type="domain" description="Roadblock/LAMTOR2" evidence="3">
    <location>
        <begin position="64"/>
        <end position="159"/>
    </location>
</feature>
<dbReference type="Gene3D" id="3.30.450.30">
    <property type="entry name" value="Dynein light chain 2a, cytoplasmic"/>
    <property type="match status" value="1"/>
</dbReference>
<organism evidence="4 5">
    <name type="scientific">Cronartium quercuum f. sp. fusiforme G11</name>
    <dbReference type="NCBI Taxonomy" id="708437"/>
    <lineage>
        <taxon>Eukaryota</taxon>
        <taxon>Fungi</taxon>
        <taxon>Dikarya</taxon>
        <taxon>Basidiomycota</taxon>
        <taxon>Pucciniomycotina</taxon>
        <taxon>Pucciniomycetes</taxon>
        <taxon>Pucciniales</taxon>
        <taxon>Coleosporiaceae</taxon>
        <taxon>Cronartium</taxon>
    </lineage>
</organism>
<dbReference type="SMART" id="SM00960">
    <property type="entry name" value="Robl_LC7"/>
    <property type="match status" value="1"/>
</dbReference>
<comment type="similarity">
    <text evidence="1">Belongs to the GAMAD family.</text>
</comment>
<proteinExistence type="inferred from homology"/>
<keyword evidence="5" id="KW-1185">Reference proteome</keyword>
<evidence type="ECO:0000256" key="2">
    <source>
        <dbReference type="SAM" id="MobiDB-lite"/>
    </source>
</evidence>
<dbReference type="SUPFAM" id="SSF103196">
    <property type="entry name" value="Roadblock/LC7 domain"/>
    <property type="match status" value="1"/>
</dbReference>
<dbReference type="Proteomes" id="UP000886653">
    <property type="component" value="Unassembled WGS sequence"/>
</dbReference>
<dbReference type="Pfam" id="PF03259">
    <property type="entry name" value="Robl_LC7"/>
    <property type="match status" value="1"/>
</dbReference>
<dbReference type="FunFam" id="3.30.450.30:FF:000022">
    <property type="entry name" value="Related to Dynein light chain 2B, cytoplasmic"/>
    <property type="match status" value="1"/>
</dbReference>
<dbReference type="OrthoDB" id="2505655at2759"/>
<dbReference type="EMBL" id="MU167208">
    <property type="protein sequence ID" value="KAG0152282.1"/>
    <property type="molecule type" value="Genomic_DNA"/>
</dbReference>
<accession>A0A9P6NXM5</accession>
<evidence type="ECO:0000256" key="1">
    <source>
        <dbReference type="ARBA" id="ARBA00007191"/>
    </source>
</evidence>
<feature type="compositionally biased region" description="Polar residues" evidence="2">
    <location>
        <begin position="1"/>
        <end position="13"/>
    </location>
</feature>
<name>A0A9P6NXM5_9BASI</name>
<evidence type="ECO:0000313" key="5">
    <source>
        <dbReference type="Proteomes" id="UP000886653"/>
    </source>
</evidence>
<dbReference type="AlphaFoldDB" id="A0A9P6NXM5"/>
<evidence type="ECO:0000259" key="3">
    <source>
        <dbReference type="SMART" id="SM00960"/>
    </source>
</evidence>
<comment type="caution">
    <text evidence="4">The sequence shown here is derived from an EMBL/GenBank/DDBJ whole genome shotgun (WGS) entry which is preliminary data.</text>
</comment>